<dbReference type="Gene3D" id="3.40.50.300">
    <property type="entry name" value="P-loop containing nucleotide triphosphate hydrolases"/>
    <property type="match status" value="1"/>
</dbReference>
<evidence type="ECO:0000313" key="2">
    <source>
        <dbReference type="EMBL" id="QBM28818.1"/>
    </source>
</evidence>
<gene>
    <name evidence="2" type="primary">parA2</name>
    <name evidence="2" type="ORF">HPF_14045</name>
</gene>
<dbReference type="PANTHER" id="PTHR13696:SF99">
    <property type="entry name" value="COBYRINIC ACID AC-DIAMIDE SYNTHASE"/>
    <property type="match status" value="1"/>
</dbReference>
<dbReference type="RefSeq" id="WP_133156943.1">
    <property type="nucleotide sequence ID" value="NZ_CP037867.1"/>
</dbReference>
<feature type="domain" description="AAA" evidence="1">
    <location>
        <begin position="1"/>
        <end position="175"/>
    </location>
</feature>
<dbReference type="AlphaFoldDB" id="A0A4P6X2U1"/>
<evidence type="ECO:0000313" key="3">
    <source>
        <dbReference type="Proteomes" id="UP000293912"/>
    </source>
</evidence>
<reference evidence="2 3" key="1">
    <citation type="submission" date="2019-03" db="EMBL/GenBank/DDBJ databases">
        <authorList>
            <person name="Sebastian G."/>
            <person name="Baumann P."/>
            <person name="Ruckert C."/>
            <person name="Kalinowski J."/>
            <person name="Nebel B."/>
            <person name="Takors R."/>
            <person name="Blombach B."/>
        </authorList>
    </citation>
    <scope>NUCLEOTIDE SEQUENCE [LARGE SCALE GENOMIC DNA]</scope>
    <source>
        <strain evidence="2 3">DSM 1084</strain>
    </source>
</reference>
<dbReference type="InterPro" id="IPR050678">
    <property type="entry name" value="DNA_Partitioning_ATPase"/>
</dbReference>
<evidence type="ECO:0000259" key="1">
    <source>
        <dbReference type="Pfam" id="PF13614"/>
    </source>
</evidence>
<sequence>MKTLVLANQKGGVGKSAVATLLAHYFRKLGCRVLAIDLDHQGNFSDPLRKSQRVAVAEVPASALLTQANPVIPAADFVLVPADRDLSGLERQPSLHNDFANHLRGFLKAMDARFDVCLIDTNPNPDIRMIAALVSADFVLSPIQLNQEALDGVHALLNHPRVGVRKITSMLNPKLHLIGLLPVMVEANPFQRENFLQLVQKFHPILIPYGPKPGQYASMPRRSAVAEAQAEGLVLWEMKKTAARDAWREIEVAMVVIAKAVLDGVPTQTTPITPINGADHGPVAG</sequence>
<organism evidence="2 3">
    <name type="scientific">Hydrogenophaga pseudoflava</name>
    <name type="common">Pseudomonas carboxydoflava</name>
    <dbReference type="NCBI Taxonomy" id="47421"/>
    <lineage>
        <taxon>Bacteria</taxon>
        <taxon>Pseudomonadati</taxon>
        <taxon>Pseudomonadota</taxon>
        <taxon>Betaproteobacteria</taxon>
        <taxon>Burkholderiales</taxon>
        <taxon>Comamonadaceae</taxon>
        <taxon>Hydrogenophaga</taxon>
    </lineage>
</organism>
<proteinExistence type="predicted"/>
<dbReference type="InterPro" id="IPR027417">
    <property type="entry name" value="P-loop_NTPase"/>
</dbReference>
<dbReference type="PANTHER" id="PTHR13696">
    <property type="entry name" value="P-LOOP CONTAINING NUCLEOSIDE TRIPHOSPHATE HYDROLASE"/>
    <property type="match status" value="1"/>
</dbReference>
<accession>A0A4P6X2U1</accession>
<dbReference type="Pfam" id="PF13614">
    <property type="entry name" value="AAA_31"/>
    <property type="match status" value="1"/>
</dbReference>
<dbReference type="Proteomes" id="UP000293912">
    <property type="component" value="Chromosome"/>
</dbReference>
<dbReference type="KEGG" id="hpse:HPF_14045"/>
<dbReference type="InterPro" id="IPR025669">
    <property type="entry name" value="AAA_dom"/>
</dbReference>
<keyword evidence="3" id="KW-1185">Reference proteome</keyword>
<dbReference type="CDD" id="cd02042">
    <property type="entry name" value="ParAB_family"/>
    <property type="match status" value="1"/>
</dbReference>
<dbReference type="EMBL" id="CP037867">
    <property type="protein sequence ID" value="QBM28818.1"/>
    <property type="molecule type" value="Genomic_DNA"/>
</dbReference>
<protein>
    <submittedName>
        <fullName evidence="2">Chromosome partitioning protein ParA</fullName>
    </submittedName>
</protein>
<dbReference type="SUPFAM" id="SSF52540">
    <property type="entry name" value="P-loop containing nucleoside triphosphate hydrolases"/>
    <property type="match status" value="1"/>
</dbReference>
<name>A0A4P6X2U1_HYDPS</name>